<dbReference type="AlphaFoldDB" id="A0A4S8N422"/>
<evidence type="ECO:0000313" key="6">
    <source>
        <dbReference type="Proteomes" id="UP000307087"/>
    </source>
</evidence>
<feature type="region of interest" description="Disordered" evidence="3">
    <location>
        <begin position="212"/>
        <end position="244"/>
    </location>
</feature>
<protein>
    <submittedName>
        <fullName evidence="5">GNAT family N-acetyltransferase</fullName>
    </submittedName>
</protein>
<evidence type="ECO:0000259" key="4">
    <source>
        <dbReference type="PROSITE" id="PS51186"/>
    </source>
</evidence>
<dbReference type="CDD" id="cd04301">
    <property type="entry name" value="NAT_SF"/>
    <property type="match status" value="1"/>
</dbReference>
<feature type="domain" description="N-acetyltransferase" evidence="4">
    <location>
        <begin position="8"/>
        <end position="178"/>
    </location>
</feature>
<accession>A0A4S8N422</accession>
<dbReference type="InterPro" id="IPR050832">
    <property type="entry name" value="Bact_Acetyltransf"/>
</dbReference>
<proteinExistence type="predicted"/>
<keyword evidence="1 5" id="KW-0808">Transferase</keyword>
<dbReference type="SUPFAM" id="SSF55729">
    <property type="entry name" value="Acyl-CoA N-acyltransferases (Nat)"/>
    <property type="match status" value="2"/>
</dbReference>
<dbReference type="EMBL" id="STGW01000009">
    <property type="protein sequence ID" value="THV10807.1"/>
    <property type="molecule type" value="Genomic_DNA"/>
</dbReference>
<dbReference type="InterPro" id="IPR000182">
    <property type="entry name" value="GNAT_dom"/>
</dbReference>
<reference evidence="5 6" key="1">
    <citation type="journal article" date="2009" name="Int. J. Syst. Evol. Microbiol.">
        <title>Nocardioides caeni sp. nov., isolated from wastewater.</title>
        <authorList>
            <person name="Yoon J.H."/>
            <person name="Kang S.J."/>
            <person name="Park S."/>
            <person name="Kim W."/>
            <person name="Oh T.K."/>
        </authorList>
    </citation>
    <scope>NUCLEOTIDE SEQUENCE [LARGE SCALE GENOMIC DNA]</scope>
    <source>
        <strain evidence="5 6">DSM 23134</strain>
    </source>
</reference>
<organism evidence="5 6">
    <name type="scientific">Nocardioides caeni</name>
    <dbReference type="NCBI Taxonomy" id="574700"/>
    <lineage>
        <taxon>Bacteria</taxon>
        <taxon>Bacillati</taxon>
        <taxon>Actinomycetota</taxon>
        <taxon>Actinomycetes</taxon>
        <taxon>Propionibacteriales</taxon>
        <taxon>Nocardioidaceae</taxon>
        <taxon>Nocardioides</taxon>
    </lineage>
</organism>
<dbReference type="PROSITE" id="PS51186">
    <property type="entry name" value="GNAT"/>
    <property type="match status" value="1"/>
</dbReference>
<evidence type="ECO:0000256" key="3">
    <source>
        <dbReference type="SAM" id="MobiDB-lite"/>
    </source>
</evidence>
<name>A0A4S8N422_9ACTN</name>
<dbReference type="OrthoDB" id="4119890at2"/>
<sequence>MSDLLSTLEIVELGPDEVARLREWAAVTAQSARHELGDDATAWAAEEIIAIAQEQSRRRKPGFHAAILDGEVVATGWVSLPLLDNLDSAEVDVHVRPDLRRRGIGTRLLEHVESVARAAGRSRFDSETCWPYAGPADGAGTPGAAFARKHGYGFGLVDVQRALAVPVDEALLAELAAEAAPRHADYRIESWHGPIPDPWVESWLTLANTLNSEAPTGDMEREDDAGDVAAQREAEESQARQGRTSWQTVALVGDEVVAYTEVVLPTHDQRFAYQWGTLVHRDHRGHRLGMAVKVANLQAMQRGADVRGRRVVTWNAEVNDHMIGINERLGFVPVARGAELQKKPARDR</sequence>
<dbReference type="InterPro" id="IPR016181">
    <property type="entry name" value="Acyl_CoA_acyltransferase"/>
</dbReference>
<evidence type="ECO:0000313" key="5">
    <source>
        <dbReference type="EMBL" id="THV10807.1"/>
    </source>
</evidence>
<dbReference type="Proteomes" id="UP000307087">
    <property type="component" value="Unassembled WGS sequence"/>
</dbReference>
<keyword evidence="2" id="KW-0012">Acyltransferase</keyword>
<comment type="caution">
    <text evidence="5">The sequence shown here is derived from an EMBL/GenBank/DDBJ whole genome shotgun (WGS) entry which is preliminary data.</text>
</comment>
<keyword evidence="6" id="KW-1185">Reference proteome</keyword>
<evidence type="ECO:0000256" key="2">
    <source>
        <dbReference type="ARBA" id="ARBA00023315"/>
    </source>
</evidence>
<dbReference type="PANTHER" id="PTHR43877">
    <property type="entry name" value="AMINOALKYLPHOSPHONATE N-ACETYLTRANSFERASE-RELATED-RELATED"/>
    <property type="match status" value="1"/>
</dbReference>
<dbReference type="GO" id="GO:0016747">
    <property type="term" value="F:acyltransferase activity, transferring groups other than amino-acyl groups"/>
    <property type="evidence" value="ECO:0007669"/>
    <property type="project" value="InterPro"/>
</dbReference>
<dbReference type="RefSeq" id="WP_136563483.1">
    <property type="nucleotide sequence ID" value="NZ_BAABLS010000004.1"/>
</dbReference>
<evidence type="ECO:0000256" key="1">
    <source>
        <dbReference type="ARBA" id="ARBA00022679"/>
    </source>
</evidence>
<gene>
    <name evidence="5" type="ORF">E9934_13835</name>
</gene>
<dbReference type="Gene3D" id="3.40.630.30">
    <property type="match status" value="1"/>
</dbReference>
<dbReference type="Pfam" id="PF00583">
    <property type="entry name" value="Acetyltransf_1"/>
    <property type="match status" value="1"/>
</dbReference>